<dbReference type="Pfam" id="PF00254">
    <property type="entry name" value="FKBP_C"/>
    <property type="match status" value="1"/>
</dbReference>
<dbReference type="SUPFAM" id="SSF54534">
    <property type="entry name" value="FKBP-like"/>
    <property type="match status" value="1"/>
</dbReference>
<name>F6D8P5_THICA</name>
<feature type="domain" description="PPIase FKBP-type" evidence="7">
    <location>
        <begin position="11"/>
        <end position="85"/>
    </location>
</feature>
<keyword evidence="9" id="KW-1185">Reference proteome</keyword>
<dbReference type="InterPro" id="IPR001179">
    <property type="entry name" value="PPIase_FKBP_dom"/>
</dbReference>
<dbReference type="EMBL" id="CP002776">
    <property type="protein sequence ID" value="AEG31896.1"/>
    <property type="molecule type" value="Genomic_DNA"/>
</dbReference>
<evidence type="ECO:0000256" key="6">
    <source>
        <dbReference type="RuleBase" id="RU003915"/>
    </source>
</evidence>
<proteinExistence type="inferred from homology"/>
<accession>F6D8P5</accession>
<dbReference type="eggNOG" id="COG1047">
    <property type="taxonomic scope" value="Bacteria"/>
</dbReference>
<reference evidence="8 9" key="1">
    <citation type="submission" date="2011-05" db="EMBL/GenBank/DDBJ databases">
        <title>Complete sequence of Thioalkalimicrobium cyclicum ALM1.</title>
        <authorList>
            <consortium name="US DOE Joint Genome Institute"/>
            <person name="Lucas S."/>
            <person name="Han J."/>
            <person name="Lapidus A."/>
            <person name="Cheng J.-F."/>
            <person name="Goodwin L."/>
            <person name="Pitluck S."/>
            <person name="Peters L."/>
            <person name="Mikhailova N."/>
            <person name="Davenport K."/>
            <person name="Han C."/>
            <person name="Tapia R."/>
            <person name="Land M."/>
            <person name="Hauser L."/>
            <person name="Kyrpides N."/>
            <person name="Ivanova N."/>
            <person name="Pagani I."/>
            <person name="Kappler U."/>
            <person name="Woyke T."/>
        </authorList>
    </citation>
    <scope>NUCLEOTIDE SEQUENCE [LARGE SCALE GENOMIC DNA]</scope>
    <source>
        <strain evidence="9">DSM 14477 / JCM 11371 / ALM1</strain>
    </source>
</reference>
<dbReference type="PANTHER" id="PTHR47861:SF4">
    <property type="entry name" value="FKBP-TYPE 16 KDA PEPTIDYL-PROLYL CIS-TRANS ISOMERASE"/>
    <property type="match status" value="1"/>
</dbReference>
<keyword evidence="4 5" id="KW-0413">Isomerase</keyword>
<dbReference type="OrthoDB" id="9808891at2"/>
<gene>
    <name evidence="8" type="ordered locus">Thicy_1129</name>
</gene>
<evidence type="ECO:0000256" key="1">
    <source>
        <dbReference type="ARBA" id="ARBA00000971"/>
    </source>
</evidence>
<evidence type="ECO:0000259" key="7">
    <source>
        <dbReference type="PROSITE" id="PS50059"/>
    </source>
</evidence>
<dbReference type="AlphaFoldDB" id="F6D8P5"/>
<dbReference type="Proteomes" id="UP000009232">
    <property type="component" value="Chromosome"/>
</dbReference>
<dbReference type="Gene3D" id="3.10.50.40">
    <property type="match status" value="1"/>
</dbReference>
<evidence type="ECO:0000313" key="8">
    <source>
        <dbReference type="EMBL" id="AEG31896.1"/>
    </source>
</evidence>
<sequence length="150" mass="16054">MTDQNLRVGPGLQIVLAFSIALPSGQVLDQADETDPVTLELGDSQLHPNLEALLIGLEVGTQAKFSVPPEDGFGYPDPTNVYDIPRVEFADDMDLAPGLVIGFTTPTGDEIPGTVVAVDEEQDQVKVDFNHPLAGENFVFEVSILAIKGH</sequence>
<dbReference type="EC" id="5.2.1.8" evidence="6"/>
<evidence type="ECO:0000256" key="2">
    <source>
        <dbReference type="ARBA" id="ARBA00006577"/>
    </source>
</evidence>
<dbReference type="InterPro" id="IPR048261">
    <property type="entry name" value="SlpA/SlyD-like_ins_sf"/>
</dbReference>
<protein>
    <recommendedName>
        <fullName evidence="6">Peptidyl-prolyl cis-trans isomerase</fullName>
        <ecNumber evidence="6">5.2.1.8</ecNumber>
    </recommendedName>
</protein>
<dbReference type="PANTHER" id="PTHR47861">
    <property type="entry name" value="FKBP-TYPE PEPTIDYL-PROLYL CIS-TRANS ISOMERASE SLYD"/>
    <property type="match status" value="1"/>
</dbReference>
<comment type="catalytic activity">
    <reaction evidence="1 5 6">
        <text>[protein]-peptidylproline (omega=180) = [protein]-peptidylproline (omega=0)</text>
        <dbReference type="Rhea" id="RHEA:16237"/>
        <dbReference type="Rhea" id="RHEA-COMP:10747"/>
        <dbReference type="Rhea" id="RHEA-COMP:10748"/>
        <dbReference type="ChEBI" id="CHEBI:83833"/>
        <dbReference type="ChEBI" id="CHEBI:83834"/>
        <dbReference type="EC" id="5.2.1.8"/>
    </reaction>
</comment>
<dbReference type="HOGENOM" id="CLU_098197_3_0_6"/>
<evidence type="ECO:0000256" key="5">
    <source>
        <dbReference type="PROSITE-ProRule" id="PRU00277"/>
    </source>
</evidence>
<dbReference type="RefSeq" id="WP_013835673.1">
    <property type="nucleotide sequence ID" value="NC_015581.1"/>
</dbReference>
<dbReference type="Gene3D" id="2.40.10.330">
    <property type="match status" value="1"/>
</dbReference>
<dbReference type="STRING" id="717773.Thicy_1129"/>
<dbReference type="KEGG" id="tcy:Thicy_1129"/>
<evidence type="ECO:0000313" key="9">
    <source>
        <dbReference type="Proteomes" id="UP000009232"/>
    </source>
</evidence>
<organism evidence="8 9">
    <name type="scientific">Thiomicrospira cyclica (strain DSM 14477 / JCM 11371 / ALM1)</name>
    <name type="common">Thioalkalimicrobium cyclicum</name>
    <dbReference type="NCBI Taxonomy" id="717773"/>
    <lineage>
        <taxon>Bacteria</taxon>
        <taxon>Pseudomonadati</taxon>
        <taxon>Pseudomonadota</taxon>
        <taxon>Gammaproteobacteria</taxon>
        <taxon>Thiotrichales</taxon>
        <taxon>Piscirickettsiaceae</taxon>
        <taxon>Thiomicrospira</taxon>
    </lineage>
</organism>
<dbReference type="InterPro" id="IPR046357">
    <property type="entry name" value="PPIase_dom_sf"/>
</dbReference>
<comment type="similarity">
    <text evidence="2 6">Belongs to the FKBP-type PPIase family.</text>
</comment>
<dbReference type="GO" id="GO:0003755">
    <property type="term" value="F:peptidyl-prolyl cis-trans isomerase activity"/>
    <property type="evidence" value="ECO:0007669"/>
    <property type="project" value="UniProtKB-UniRule"/>
</dbReference>
<dbReference type="PROSITE" id="PS50059">
    <property type="entry name" value="FKBP_PPIASE"/>
    <property type="match status" value="1"/>
</dbReference>
<keyword evidence="3 5" id="KW-0697">Rotamase</keyword>
<evidence type="ECO:0000256" key="3">
    <source>
        <dbReference type="ARBA" id="ARBA00023110"/>
    </source>
</evidence>
<evidence type="ECO:0000256" key="4">
    <source>
        <dbReference type="ARBA" id="ARBA00023235"/>
    </source>
</evidence>